<reference evidence="2" key="1">
    <citation type="submission" date="2017-09" db="EMBL/GenBank/DDBJ databases">
        <title>Depth-based differentiation of microbial function through sediment-hosted aquifers and enrichment of novel symbionts in the deep terrestrial subsurface.</title>
        <authorList>
            <person name="Probst A.J."/>
            <person name="Ladd B."/>
            <person name="Jarett J.K."/>
            <person name="Geller-Mcgrath D.E."/>
            <person name="Sieber C.M.K."/>
            <person name="Emerson J.B."/>
            <person name="Anantharaman K."/>
            <person name="Thomas B.C."/>
            <person name="Malmstrom R."/>
            <person name="Stieglmeier M."/>
            <person name="Klingl A."/>
            <person name="Woyke T."/>
            <person name="Ryan C.M."/>
            <person name="Banfield J.F."/>
        </authorList>
    </citation>
    <scope>NUCLEOTIDE SEQUENCE [LARGE SCALE GENOMIC DNA]</scope>
</reference>
<dbReference type="EMBL" id="PFNL01000178">
    <property type="protein sequence ID" value="PIZ44461.1"/>
    <property type="molecule type" value="Genomic_DNA"/>
</dbReference>
<accession>A0A2M7TG07</accession>
<gene>
    <name evidence="1" type="ORF">COY32_06360</name>
</gene>
<evidence type="ECO:0000313" key="1">
    <source>
        <dbReference type="EMBL" id="PIZ44461.1"/>
    </source>
</evidence>
<sequence length="259" mass="30249">MLYGHTMCDIIVLQPKTFPLALAITLSTVFIPKTVHNETELQAVKLGYPLSFETYDLSRLSPPSFPRTYSYSNINFLENSSEFSWLNFLLSYAVILGSIELLFSTIKNCFQKNQNVTSHNTLALRFSTSATSFMSFLYLSVIDHDNPNLLSYNTIMDFTIKNEDYIDLCKKIFTLIKKEIETATDAEAQYPKVFIMYEFFRLLRGEAFATTREPTPKFQKELYQMEDELHKELLNIKSQIKNWEKCNHYIENLQRDLKL</sequence>
<organism evidence="1 2">
    <name type="scientific">candidate division WWE3 bacterium CG_4_10_14_0_2_um_filter_41_14</name>
    <dbReference type="NCBI Taxonomy" id="1975072"/>
    <lineage>
        <taxon>Bacteria</taxon>
        <taxon>Katanobacteria</taxon>
    </lineage>
</organism>
<protein>
    <submittedName>
        <fullName evidence="1">Uncharacterized protein</fullName>
    </submittedName>
</protein>
<name>A0A2M7TG07_UNCKA</name>
<evidence type="ECO:0000313" key="2">
    <source>
        <dbReference type="Proteomes" id="UP000228920"/>
    </source>
</evidence>
<proteinExistence type="predicted"/>
<dbReference type="Proteomes" id="UP000228920">
    <property type="component" value="Unassembled WGS sequence"/>
</dbReference>
<comment type="caution">
    <text evidence="1">The sequence shown here is derived from an EMBL/GenBank/DDBJ whole genome shotgun (WGS) entry which is preliminary data.</text>
</comment>
<dbReference type="AlphaFoldDB" id="A0A2M7TG07"/>